<name>A0AAE1F8I3_PETCI</name>
<evidence type="ECO:0000313" key="8">
    <source>
        <dbReference type="Proteomes" id="UP001286313"/>
    </source>
</evidence>
<evidence type="ECO:0000256" key="2">
    <source>
        <dbReference type="ARBA" id="ARBA00022771"/>
    </source>
</evidence>
<dbReference type="PROSITE" id="PS01359">
    <property type="entry name" value="ZF_PHD_1"/>
    <property type="match status" value="1"/>
</dbReference>
<protein>
    <recommendedName>
        <fullName evidence="6">Zinc finger PHD-type domain-containing protein</fullName>
    </recommendedName>
</protein>
<feature type="region of interest" description="Disordered" evidence="5">
    <location>
        <begin position="80"/>
        <end position="110"/>
    </location>
</feature>
<feature type="domain" description="Zinc finger PHD-type" evidence="6">
    <location>
        <begin position="338"/>
        <end position="383"/>
    </location>
</feature>
<dbReference type="InterPro" id="IPR019786">
    <property type="entry name" value="Zinc_finger_PHD-type_CS"/>
</dbReference>
<keyword evidence="8" id="KW-1185">Reference proteome</keyword>
<evidence type="ECO:0000313" key="7">
    <source>
        <dbReference type="EMBL" id="KAK3868835.1"/>
    </source>
</evidence>
<sequence>MCNKHFEGTAYIRNHKYELLNLPEPPQVRRFIPGAVPTLHPPIIDLPEAAPNCNEDGHGNLEGTPVTVDRMSPEQKNLPEAAPNCNEDGHGNLEGTPVTADRMSPEQKIRRGTKRCFEEVSVVANDEPFQMGADVGALYRKIRNLQCELVVEKREKERIFEEKKKCEELVTQLRKELDIVSIKVRHSQSLNEEALRPWFAMEKEGPIIAAHCSGVAGLGEACSHVAATMFAVESGANWSKKESCTSQPCGWVLPSCSSFKSAPLAKIDFTSPATKYKNFDKQELHPSSCATPRTKKQLVSMEARQKFLETLKNSGIKSASLSLIPGCNEDLIPEKEAWCYCRKGEEGDMVLCCNKECKVRLFHLRCPRLTKVPKRKWLCKICSAKKRSLI</sequence>
<dbReference type="InterPro" id="IPR013083">
    <property type="entry name" value="Znf_RING/FYVE/PHD"/>
</dbReference>
<keyword evidence="4" id="KW-0175">Coiled coil</keyword>
<gene>
    <name evidence="7" type="ORF">Pcinc_025872</name>
</gene>
<dbReference type="SMART" id="SM00249">
    <property type="entry name" value="PHD"/>
    <property type="match status" value="1"/>
</dbReference>
<comment type="caution">
    <text evidence="7">The sequence shown here is derived from an EMBL/GenBank/DDBJ whole genome shotgun (WGS) entry which is preliminary data.</text>
</comment>
<keyword evidence="3" id="KW-0862">Zinc</keyword>
<dbReference type="Proteomes" id="UP001286313">
    <property type="component" value="Unassembled WGS sequence"/>
</dbReference>
<dbReference type="AlphaFoldDB" id="A0AAE1F8I3"/>
<dbReference type="PANTHER" id="PTHR47526:SF3">
    <property type="entry name" value="PHD-TYPE DOMAIN-CONTAINING PROTEIN"/>
    <property type="match status" value="1"/>
</dbReference>
<keyword evidence="2" id="KW-0863">Zinc-finger</keyword>
<evidence type="ECO:0000256" key="4">
    <source>
        <dbReference type="SAM" id="Coils"/>
    </source>
</evidence>
<dbReference type="Gene3D" id="3.30.40.10">
    <property type="entry name" value="Zinc/RING finger domain, C3HC4 (zinc finger)"/>
    <property type="match status" value="1"/>
</dbReference>
<dbReference type="GO" id="GO:0008270">
    <property type="term" value="F:zinc ion binding"/>
    <property type="evidence" value="ECO:0007669"/>
    <property type="project" value="UniProtKB-KW"/>
</dbReference>
<evidence type="ECO:0000256" key="5">
    <source>
        <dbReference type="SAM" id="MobiDB-lite"/>
    </source>
</evidence>
<dbReference type="EMBL" id="JAWQEG010002943">
    <property type="protein sequence ID" value="KAK3868835.1"/>
    <property type="molecule type" value="Genomic_DNA"/>
</dbReference>
<dbReference type="SUPFAM" id="SSF57903">
    <property type="entry name" value="FYVE/PHD zinc finger"/>
    <property type="match status" value="1"/>
</dbReference>
<feature type="coiled-coil region" evidence="4">
    <location>
        <begin position="142"/>
        <end position="176"/>
    </location>
</feature>
<organism evidence="7 8">
    <name type="scientific">Petrolisthes cinctipes</name>
    <name type="common">Flat porcelain crab</name>
    <dbReference type="NCBI Taxonomy" id="88211"/>
    <lineage>
        <taxon>Eukaryota</taxon>
        <taxon>Metazoa</taxon>
        <taxon>Ecdysozoa</taxon>
        <taxon>Arthropoda</taxon>
        <taxon>Crustacea</taxon>
        <taxon>Multicrustacea</taxon>
        <taxon>Malacostraca</taxon>
        <taxon>Eumalacostraca</taxon>
        <taxon>Eucarida</taxon>
        <taxon>Decapoda</taxon>
        <taxon>Pleocyemata</taxon>
        <taxon>Anomura</taxon>
        <taxon>Galatheoidea</taxon>
        <taxon>Porcellanidae</taxon>
        <taxon>Petrolisthes</taxon>
    </lineage>
</organism>
<reference evidence="7" key="1">
    <citation type="submission" date="2023-10" db="EMBL/GenBank/DDBJ databases">
        <title>Genome assemblies of two species of porcelain crab, Petrolisthes cinctipes and Petrolisthes manimaculis (Anomura: Porcellanidae).</title>
        <authorList>
            <person name="Angst P."/>
        </authorList>
    </citation>
    <scope>NUCLEOTIDE SEQUENCE</scope>
    <source>
        <strain evidence="7">PB745_01</strain>
        <tissue evidence="7">Gill</tissue>
    </source>
</reference>
<accession>A0AAE1F8I3</accession>
<evidence type="ECO:0000259" key="6">
    <source>
        <dbReference type="SMART" id="SM00249"/>
    </source>
</evidence>
<dbReference type="InterPro" id="IPR001965">
    <property type="entry name" value="Znf_PHD"/>
</dbReference>
<keyword evidence="1" id="KW-0479">Metal-binding</keyword>
<evidence type="ECO:0000256" key="3">
    <source>
        <dbReference type="ARBA" id="ARBA00022833"/>
    </source>
</evidence>
<dbReference type="PANTHER" id="PTHR47526">
    <property type="entry name" value="ATP-DEPENDENT DNA HELICASE"/>
    <property type="match status" value="1"/>
</dbReference>
<dbReference type="InterPro" id="IPR011011">
    <property type="entry name" value="Znf_FYVE_PHD"/>
</dbReference>
<evidence type="ECO:0000256" key="1">
    <source>
        <dbReference type="ARBA" id="ARBA00022723"/>
    </source>
</evidence>
<proteinExistence type="predicted"/>